<gene>
    <name evidence="8" type="primary">LOC120270735</name>
</gene>
<comment type="similarity">
    <text evidence="3">Belongs to the 3-hydroxybenzoate 6-hydroxylase family.</text>
</comment>
<dbReference type="InterPro" id="IPR002938">
    <property type="entry name" value="FAD-bd"/>
</dbReference>
<keyword evidence="2" id="KW-0503">Monooxygenase</keyword>
<dbReference type="SUPFAM" id="SSF51905">
    <property type="entry name" value="FAD/NAD(P)-binding domain"/>
    <property type="match status" value="1"/>
</dbReference>
<dbReference type="Pfam" id="PF01266">
    <property type="entry name" value="DAO"/>
    <property type="match status" value="1"/>
</dbReference>
<dbReference type="InterPro" id="IPR044560">
    <property type="entry name" value="MOase"/>
</dbReference>
<dbReference type="Pfam" id="PF01494">
    <property type="entry name" value="FAD_binding_3"/>
    <property type="match status" value="1"/>
</dbReference>
<dbReference type="PANTHER" id="PTHR45934">
    <property type="entry name" value="FAD/NAD(P)-BINDING OXIDOREDUCTASE FAMILY PROTEIN"/>
    <property type="match status" value="1"/>
</dbReference>
<proteinExistence type="inferred from homology"/>
<sequence length="277" mass="29220">MKVVHEVVIVGAGIAGLATTLALNKTGIQIIVLEKAHELCATGAAIPLSPNAWGHVTNLITGATQVINFTGTINSGDIGARAVHRKVLLETLANELPENTIKFSINMSRPSPTSRNSKPTPSSPLKSKALIGCDGVHSVVAQWLGLTAPVLSNRSAIRGLAVFPSGHDFKHEVHQLVGDGIRAGFVPVNDTDVSKYSKFQLCCFFNLAASTLTHNGVVTVAGDAFHPMTPDLGQGGCTALEDAVVLARCMANSPDSMSSGMEMYVKEMRWRVAGIIT</sequence>
<dbReference type="InterPro" id="IPR006076">
    <property type="entry name" value="FAD-dep_OxRdtase"/>
</dbReference>
<dbReference type="Gene3D" id="3.50.50.60">
    <property type="entry name" value="FAD/NAD(P)-binding domain"/>
    <property type="match status" value="2"/>
</dbReference>
<evidence type="ECO:0000259" key="6">
    <source>
        <dbReference type="Pfam" id="PF01494"/>
    </source>
</evidence>
<evidence type="ECO:0000256" key="2">
    <source>
        <dbReference type="ARBA" id="ARBA00023033"/>
    </source>
</evidence>
<evidence type="ECO:0000256" key="4">
    <source>
        <dbReference type="SAM" id="MobiDB-lite"/>
    </source>
</evidence>
<evidence type="ECO:0000256" key="1">
    <source>
        <dbReference type="ARBA" id="ARBA00023002"/>
    </source>
</evidence>
<accession>A0AB40C281</accession>
<dbReference type="GO" id="GO:0071949">
    <property type="term" value="F:FAD binding"/>
    <property type="evidence" value="ECO:0007669"/>
    <property type="project" value="InterPro"/>
</dbReference>
<name>A0AB40C281_DIOCR</name>
<evidence type="ECO:0000256" key="3">
    <source>
        <dbReference type="ARBA" id="ARBA00024018"/>
    </source>
</evidence>
<protein>
    <submittedName>
        <fullName evidence="8">Monooxygenase 2-like</fullName>
    </submittedName>
</protein>
<evidence type="ECO:0000313" key="7">
    <source>
        <dbReference type="Proteomes" id="UP001515500"/>
    </source>
</evidence>
<dbReference type="InterPro" id="IPR036188">
    <property type="entry name" value="FAD/NAD-bd_sf"/>
</dbReference>
<dbReference type="AlphaFoldDB" id="A0AB40C281"/>
<keyword evidence="7" id="KW-1185">Reference proteome</keyword>
<dbReference type="PANTHER" id="PTHR45934:SF1">
    <property type="entry name" value="OS04G0423100 PROTEIN"/>
    <property type="match status" value="1"/>
</dbReference>
<feature type="domain" description="FAD dependent oxidoreductase" evidence="5">
    <location>
        <begin position="7"/>
        <end position="43"/>
    </location>
</feature>
<dbReference type="Proteomes" id="UP001515500">
    <property type="component" value="Chromosome 10"/>
</dbReference>
<feature type="region of interest" description="Disordered" evidence="4">
    <location>
        <begin position="104"/>
        <end position="125"/>
    </location>
</feature>
<evidence type="ECO:0000259" key="5">
    <source>
        <dbReference type="Pfam" id="PF01266"/>
    </source>
</evidence>
<evidence type="ECO:0000313" key="8">
    <source>
        <dbReference type="RefSeq" id="XP_039133742.1"/>
    </source>
</evidence>
<feature type="domain" description="FAD-binding" evidence="6">
    <location>
        <begin position="214"/>
        <end position="254"/>
    </location>
</feature>
<feature type="compositionally biased region" description="Polar residues" evidence="4">
    <location>
        <begin position="104"/>
        <end position="116"/>
    </location>
</feature>
<reference evidence="8" key="1">
    <citation type="submission" date="2025-08" db="UniProtKB">
        <authorList>
            <consortium name="RefSeq"/>
        </authorList>
    </citation>
    <scope>IDENTIFICATION</scope>
</reference>
<organism evidence="7 8">
    <name type="scientific">Dioscorea cayennensis subsp. rotundata</name>
    <name type="common">White Guinea yam</name>
    <name type="synonym">Dioscorea rotundata</name>
    <dbReference type="NCBI Taxonomy" id="55577"/>
    <lineage>
        <taxon>Eukaryota</taxon>
        <taxon>Viridiplantae</taxon>
        <taxon>Streptophyta</taxon>
        <taxon>Embryophyta</taxon>
        <taxon>Tracheophyta</taxon>
        <taxon>Spermatophyta</taxon>
        <taxon>Magnoliopsida</taxon>
        <taxon>Liliopsida</taxon>
        <taxon>Dioscoreales</taxon>
        <taxon>Dioscoreaceae</taxon>
        <taxon>Dioscorea</taxon>
    </lineage>
</organism>
<dbReference type="GO" id="GO:0004497">
    <property type="term" value="F:monooxygenase activity"/>
    <property type="evidence" value="ECO:0007669"/>
    <property type="project" value="UniProtKB-KW"/>
</dbReference>
<dbReference type="GeneID" id="120270735"/>
<dbReference type="RefSeq" id="XP_039133742.1">
    <property type="nucleotide sequence ID" value="XM_039277808.1"/>
</dbReference>
<dbReference type="PRINTS" id="PR00420">
    <property type="entry name" value="RNGMNOXGNASE"/>
</dbReference>
<keyword evidence="1" id="KW-0560">Oxidoreductase</keyword>